<dbReference type="AlphaFoldDB" id="A0A0D2KLX1"/>
<sequence>KRAAKAAVVLGEFGVRDNGDNQLSNSDTTQWSATDVAWLGWLATYTRGQLGAQRSWMWWAYNANSGDTRGIVGPSTTWREVQWTKVRFLAKNFGLQPWYCAAGTKSLARKYGCA</sequence>
<dbReference type="GeneID" id="25728484"/>
<dbReference type="Proteomes" id="UP000054498">
    <property type="component" value="Unassembled WGS sequence"/>
</dbReference>
<dbReference type="KEGG" id="mng:MNEG_11241"/>
<name>A0A0D2KLX1_9CHLO</name>
<dbReference type="RefSeq" id="XP_013895743.1">
    <property type="nucleotide sequence ID" value="XM_014040289.1"/>
</dbReference>
<dbReference type="Gene3D" id="3.20.20.80">
    <property type="entry name" value="Glycosidases"/>
    <property type="match status" value="1"/>
</dbReference>
<proteinExistence type="predicted"/>
<evidence type="ECO:0000313" key="2">
    <source>
        <dbReference type="Proteomes" id="UP000054498"/>
    </source>
</evidence>
<keyword evidence="2" id="KW-1185">Reference proteome</keyword>
<dbReference type="InterPro" id="IPR017853">
    <property type="entry name" value="GH"/>
</dbReference>
<organism evidence="1 2">
    <name type="scientific">Monoraphidium neglectum</name>
    <dbReference type="NCBI Taxonomy" id="145388"/>
    <lineage>
        <taxon>Eukaryota</taxon>
        <taxon>Viridiplantae</taxon>
        <taxon>Chlorophyta</taxon>
        <taxon>core chlorophytes</taxon>
        <taxon>Chlorophyceae</taxon>
        <taxon>CS clade</taxon>
        <taxon>Sphaeropleales</taxon>
        <taxon>Selenastraceae</taxon>
        <taxon>Monoraphidium</taxon>
    </lineage>
</organism>
<evidence type="ECO:0008006" key="3">
    <source>
        <dbReference type="Google" id="ProtNLM"/>
    </source>
</evidence>
<dbReference type="EMBL" id="KK102872">
    <property type="protein sequence ID" value="KIY96723.1"/>
    <property type="molecule type" value="Genomic_DNA"/>
</dbReference>
<evidence type="ECO:0000313" key="1">
    <source>
        <dbReference type="EMBL" id="KIY96723.1"/>
    </source>
</evidence>
<protein>
    <recommendedName>
        <fullName evidence="3">Glycoside hydrolase family 5 domain-containing protein</fullName>
    </recommendedName>
</protein>
<feature type="non-terminal residue" evidence="1">
    <location>
        <position position="1"/>
    </location>
</feature>
<reference evidence="1 2" key="1">
    <citation type="journal article" date="2013" name="BMC Genomics">
        <title>Reconstruction of the lipid metabolism for the microalga Monoraphidium neglectum from its genome sequence reveals characteristics suitable for biofuel production.</title>
        <authorList>
            <person name="Bogen C."/>
            <person name="Al-Dilaimi A."/>
            <person name="Albersmeier A."/>
            <person name="Wichmann J."/>
            <person name="Grundmann M."/>
            <person name="Rupp O."/>
            <person name="Lauersen K.J."/>
            <person name="Blifernez-Klassen O."/>
            <person name="Kalinowski J."/>
            <person name="Goesmann A."/>
            <person name="Mussgnug J.H."/>
            <person name="Kruse O."/>
        </authorList>
    </citation>
    <scope>NUCLEOTIDE SEQUENCE [LARGE SCALE GENOMIC DNA]</scope>
    <source>
        <strain evidence="1 2">SAG 48.87</strain>
    </source>
</reference>
<accession>A0A0D2KLX1</accession>
<dbReference type="OrthoDB" id="442731at2759"/>
<dbReference type="SUPFAM" id="SSF51445">
    <property type="entry name" value="(Trans)glycosidases"/>
    <property type="match status" value="1"/>
</dbReference>
<gene>
    <name evidence="1" type="ORF">MNEG_11241</name>
</gene>